<protein>
    <submittedName>
        <fullName evidence="1">Uncharacterized protein</fullName>
    </submittedName>
</protein>
<evidence type="ECO:0000313" key="1">
    <source>
        <dbReference type="EMBL" id="MED6262982.1"/>
    </source>
</evidence>
<proteinExistence type="predicted"/>
<dbReference type="EMBL" id="JAHUTI010097521">
    <property type="protein sequence ID" value="MED6262982.1"/>
    <property type="molecule type" value="Genomic_DNA"/>
</dbReference>
<organism evidence="1 2">
    <name type="scientific">Ataeniobius toweri</name>
    <dbReference type="NCBI Taxonomy" id="208326"/>
    <lineage>
        <taxon>Eukaryota</taxon>
        <taxon>Metazoa</taxon>
        <taxon>Chordata</taxon>
        <taxon>Craniata</taxon>
        <taxon>Vertebrata</taxon>
        <taxon>Euteleostomi</taxon>
        <taxon>Actinopterygii</taxon>
        <taxon>Neopterygii</taxon>
        <taxon>Teleostei</taxon>
        <taxon>Neoteleostei</taxon>
        <taxon>Acanthomorphata</taxon>
        <taxon>Ovalentaria</taxon>
        <taxon>Atherinomorphae</taxon>
        <taxon>Cyprinodontiformes</taxon>
        <taxon>Goodeidae</taxon>
        <taxon>Ataeniobius</taxon>
    </lineage>
</organism>
<dbReference type="Proteomes" id="UP001345963">
    <property type="component" value="Unassembled WGS sequence"/>
</dbReference>
<reference evidence="1 2" key="1">
    <citation type="submission" date="2021-07" db="EMBL/GenBank/DDBJ databases">
        <authorList>
            <person name="Palmer J.M."/>
        </authorList>
    </citation>
    <scope>NUCLEOTIDE SEQUENCE [LARGE SCALE GENOMIC DNA]</scope>
    <source>
        <strain evidence="1 2">AT_MEX2019</strain>
        <tissue evidence="1">Muscle</tissue>
    </source>
</reference>
<name>A0ABU7CJ39_9TELE</name>
<comment type="caution">
    <text evidence="1">The sequence shown here is derived from an EMBL/GenBank/DDBJ whole genome shotgun (WGS) entry which is preliminary data.</text>
</comment>
<sequence>MTPLVNCFSKTPGSTAPTQPKAHRSRADRAACLSSQSPLTSHQLICSANQYLQISALQHNPSELEPKVTNEGPDSFGKPAILGKVLSRSDIFGLCLWLCVCLPFA</sequence>
<gene>
    <name evidence="1" type="ORF">ATANTOWER_031724</name>
</gene>
<accession>A0ABU7CJ39</accession>
<evidence type="ECO:0000313" key="2">
    <source>
        <dbReference type="Proteomes" id="UP001345963"/>
    </source>
</evidence>
<keyword evidence="2" id="KW-1185">Reference proteome</keyword>